<feature type="region of interest" description="Disordered" evidence="1">
    <location>
        <begin position="1"/>
        <end position="29"/>
    </location>
</feature>
<evidence type="ECO:0000256" key="1">
    <source>
        <dbReference type="SAM" id="MobiDB-lite"/>
    </source>
</evidence>
<keyword evidence="3" id="KW-1185">Reference proteome</keyword>
<dbReference type="Proteomes" id="UP001194468">
    <property type="component" value="Unassembled WGS sequence"/>
</dbReference>
<dbReference type="AlphaFoldDB" id="A0AAD4BC11"/>
<feature type="region of interest" description="Disordered" evidence="1">
    <location>
        <begin position="326"/>
        <end position="377"/>
    </location>
</feature>
<sequence>MSTSSLAHALTPARRDESHSAPLNIPFDQVQGNSYSSTNSLPGLSHQTSAFSPTSILPAEYSIAPGVCDTGHVNYFPNYQGHGTVCPPAGFIPARENAEPSMNYANFQAPCYSLYNIPDGTATDATALMLSECTGDQEQTSLSTFQYGFPTHPQAVLAQQQVGLKYEPQYAKEDLAMKEPQWEPAQVQSENGQTQVSHPTLVEPENTKVHSCGNNPRNWCSGNGVICLDSLRAFISEYPLAFSQEKLLELVIKAISPEFFQYAAGQRSQIDINDTDQLQSQNGPIWRTKPSGLSATVSASTPATSESYLSPPDNIVVTPPAMYPIRSVTRKRKRPVKYSEDPKNRGQSMNTQDGPKDDGAPHANITVDDRNKGKKKRKCTDGDLICFICEILGNDYQPLSRRNALKRHYSTFHGMFQMLLNDEYSHHRILQSRNFNQLEDIRSLILFCVNVQAEARARGVEVEEEDDIALSQHPDVRSALYRSS</sequence>
<feature type="region of interest" description="Disordered" evidence="1">
    <location>
        <begin position="278"/>
        <end position="308"/>
    </location>
</feature>
<comment type="caution">
    <text evidence="2">The sequence shown here is derived from an EMBL/GenBank/DDBJ whole genome shotgun (WGS) entry which is preliminary data.</text>
</comment>
<gene>
    <name evidence="2" type="ORF">L210DRAFT_3655321</name>
</gene>
<accession>A0AAD4BC11</accession>
<dbReference type="EMBL" id="WHUW01000180">
    <property type="protein sequence ID" value="KAF8419223.1"/>
    <property type="molecule type" value="Genomic_DNA"/>
</dbReference>
<name>A0AAD4BC11_BOLED</name>
<reference evidence="2" key="2">
    <citation type="journal article" date="2020" name="Nat. Commun.">
        <title>Large-scale genome sequencing of mycorrhizal fungi provides insights into the early evolution of symbiotic traits.</title>
        <authorList>
            <person name="Miyauchi S."/>
            <person name="Kiss E."/>
            <person name="Kuo A."/>
            <person name="Drula E."/>
            <person name="Kohler A."/>
            <person name="Sanchez-Garcia M."/>
            <person name="Morin E."/>
            <person name="Andreopoulos B."/>
            <person name="Barry K.W."/>
            <person name="Bonito G."/>
            <person name="Buee M."/>
            <person name="Carver A."/>
            <person name="Chen C."/>
            <person name="Cichocki N."/>
            <person name="Clum A."/>
            <person name="Culley D."/>
            <person name="Crous P.W."/>
            <person name="Fauchery L."/>
            <person name="Girlanda M."/>
            <person name="Hayes R.D."/>
            <person name="Keri Z."/>
            <person name="LaButti K."/>
            <person name="Lipzen A."/>
            <person name="Lombard V."/>
            <person name="Magnuson J."/>
            <person name="Maillard F."/>
            <person name="Murat C."/>
            <person name="Nolan M."/>
            <person name="Ohm R.A."/>
            <person name="Pangilinan J."/>
            <person name="Pereira M.F."/>
            <person name="Perotto S."/>
            <person name="Peter M."/>
            <person name="Pfister S."/>
            <person name="Riley R."/>
            <person name="Sitrit Y."/>
            <person name="Stielow J.B."/>
            <person name="Szollosi G."/>
            <person name="Zifcakova L."/>
            <person name="Stursova M."/>
            <person name="Spatafora J.W."/>
            <person name="Tedersoo L."/>
            <person name="Vaario L.M."/>
            <person name="Yamada A."/>
            <person name="Yan M."/>
            <person name="Wang P."/>
            <person name="Xu J."/>
            <person name="Bruns T."/>
            <person name="Baldrian P."/>
            <person name="Vilgalys R."/>
            <person name="Dunand C."/>
            <person name="Henrissat B."/>
            <person name="Grigoriev I.V."/>
            <person name="Hibbett D."/>
            <person name="Nagy L.G."/>
            <person name="Martin F.M."/>
        </authorList>
    </citation>
    <scope>NUCLEOTIDE SEQUENCE</scope>
    <source>
        <strain evidence="2">BED1</strain>
    </source>
</reference>
<proteinExistence type="predicted"/>
<evidence type="ECO:0000313" key="2">
    <source>
        <dbReference type="EMBL" id="KAF8419223.1"/>
    </source>
</evidence>
<protein>
    <submittedName>
        <fullName evidence="2">Uncharacterized protein</fullName>
    </submittedName>
</protein>
<evidence type="ECO:0000313" key="3">
    <source>
        <dbReference type="Proteomes" id="UP001194468"/>
    </source>
</evidence>
<reference evidence="2" key="1">
    <citation type="submission" date="2019-10" db="EMBL/GenBank/DDBJ databases">
        <authorList>
            <consortium name="DOE Joint Genome Institute"/>
            <person name="Kuo A."/>
            <person name="Miyauchi S."/>
            <person name="Kiss E."/>
            <person name="Drula E."/>
            <person name="Kohler A."/>
            <person name="Sanchez-Garcia M."/>
            <person name="Andreopoulos B."/>
            <person name="Barry K.W."/>
            <person name="Bonito G."/>
            <person name="Buee M."/>
            <person name="Carver A."/>
            <person name="Chen C."/>
            <person name="Cichocki N."/>
            <person name="Clum A."/>
            <person name="Culley D."/>
            <person name="Crous P.W."/>
            <person name="Fauchery L."/>
            <person name="Girlanda M."/>
            <person name="Hayes R."/>
            <person name="Keri Z."/>
            <person name="LaButti K."/>
            <person name="Lipzen A."/>
            <person name="Lombard V."/>
            <person name="Magnuson J."/>
            <person name="Maillard F."/>
            <person name="Morin E."/>
            <person name="Murat C."/>
            <person name="Nolan M."/>
            <person name="Ohm R."/>
            <person name="Pangilinan J."/>
            <person name="Pereira M."/>
            <person name="Perotto S."/>
            <person name="Peter M."/>
            <person name="Riley R."/>
            <person name="Sitrit Y."/>
            <person name="Stielow B."/>
            <person name="Szollosi G."/>
            <person name="Zifcakova L."/>
            <person name="Stursova M."/>
            <person name="Spatafora J.W."/>
            <person name="Tedersoo L."/>
            <person name="Vaario L.-M."/>
            <person name="Yamada A."/>
            <person name="Yan M."/>
            <person name="Wang P."/>
            <person name="Xu J."/>
            <person name="Bruns T."/>
            <person name="Baldrian P."/>
            <person name="Vilgalys R."/>
            <person name="Henrissat B."/>
            <person name="Grigoriev I.V."/>
            <person name="Hibbett D."/>
            <person name="Nagy L.G."/>
            <person name="Martin F.M."/>
        </authorList>
    </citation>
    <scope>NUCLEOTIDE SEQUENCE</scope>
    <source>
        <strain evidence="2">BED1</strain>
    </source>
</reference>
<organism evidence="2 3">
    <name type="scientific">Boletus edulis BED1</name>
    <dbReference type="NCBI Taxonomy" id="1328754"/>
    <lineage>
        <taxon>Eukaryota</taxon>
        <taxon>Fungi</taxon>
        <taxon>Dikarya</taxon>
        <taxon>Basidiomycota</taxon>
        <taxon>Agaricomycotina</taxon>
        <taxon>Agaricomycetes</taxon>
        <taxon>Agaricomycetidae</taxon>
        <taxon>Boletales</taxon>
        <taxon>Boletineae</taxon>
        <taxon>Boletaceae</taxon>
        <taxon>Boletoideae</taxon>
        <taxon>Boletus</taxon>
    </lineage>
</organism>
<feature type="compositionally biased region" description="Low complexity" evidence="1">
    <location>
        <begin position="294"/>
        <end position="307"/>
    </location>
</feature>